<reference evidence="2 3" key="1">
    <citation type="submission" date="2023-07" db="EMBL/GenBank/DDBJ databases">
        <title>Genomic Encyclopedia of Type Strains, Phase IV (KMG-IV): sequencing the most valuable type-strain genomes for metagenomic binning, comparative biology and taxonomic classification.</title>
        <authorList>
            <person name="Goeker M."/>
        </authorList>
    </citation>
    <scope>NUCLEOTIDE SEQUENCE [LARGE SCALE GENOMIC DNA]</scope>
    <source>
        <strain evidence="2 3">DSM 27594</strain>
    </source>
</reference>
<dbReference type="EMBL" id="JAUSTW010000002">
    <property type="protein sequence ID" value="MDQ0198463.1"/>
    <property type="molecule type" value="Genomic_DNA"/>
</dbReference>
<dbReference type="InterPro" id="IPR016181">
    <property type="entry name" value="Acyl_CoA_acyltransferase"/>
</dbReference>
<dbReference type="InterPro" id="IPR036527">
    <property type="entry name" value="SCP2_sterol-bd_dom_sf"/>
</dbReference>
<dbReference type="InterPro" id="IPR041380">
    <property type="entry name" value="Acetyltransf_17"/>
</dbReference>
<dbReference type="Gene3D" id="3.30.1050.10">
    <property type="entry name" value="SCP2 sterol-binding domain"/>
    <property type="match status" value="1"/>
</dbReference>
<dbReference type="Proteomes" id="UP001224122">
    <property type="component" value="Unassembled WGS sequence"/>
</dbReference>
<dbReference type="PANTHER" id="PTHR37817:SF1">
    <property type="entry name" value="N-ACETYLTRANSFERASE EIS"/>
    <property type="match status" value="1"/>
</dbReference>
<protein>
    <submittedName>
        <fullName evidence="2">Acetyltransferase</fullName>
    </submittedName>
</protein>
<dbReference type="RefSeq" id="WP_307406249.1">
    <property type="nucleotide sequence ID" value="NZ_JAUSTW010000002.1"/>
</dbReference>
<feature type="domain" description="N-acetyltransferase" evidence="1">
    <location>
        <begin position="1"/>
        <end position="141"/>
    </location>
</feature>
<dbReference type="PROSITE" id="PS51186">
    <property type="entry name" value="GNAT"/>
    <property type="match status" value="1"/>
</dbReference>
<dbReference type="InterPro" id="IPR025559">
    <property type="entry name" value="Eis_dom"/>
</dbReference>
<dbReference type="InterPro" id="IPR000182">
    <property type="entry name" value="GNAT_dom"/>
</dbReference>
<dbReference type="Pfam" id="PF13530">
    <property type="entry name" value="SCP2_2"/>
    <property type="match status" value="1"/>
</dbReference>
<organism evidence="2 3">
    <name type="scientific">Neobacillus ginsengisoli</name>
    <dbReference type="NCBI Taxonomy" id="904295"/>
    <lineage>
        <taxon>Bacteria</taxon>
        <taxon>Bacillati</taxon>
        <taxon>Bacillota</taxon>
        <taxon>Bacilli</taxon>
        <taxon>Bacillales</taxon>
        <taxon>Bacillaceae</taxon>
        <taxon>Neobacillus</taxon>
    </lineage>
</organism>
<keyword evidence="3" id="KW-1185">Reference proteome</keyword>
<gene>
    <name evidence="2" type="ORF">J2S10_001604</name>
</gene>
<dbReference type="SUPFAM" id="SSF55718">
    <property type="entry name" value="SCP-like"/>
    <property type="match status" value="1"/>
</dbReference>
<sequence>MEVKILTEQDYLESMKLSMYAFQYKIPETEIQSRKETLKNHKILGIWEQSKLAAKLHIIPFHIFINGAKWKMGGIAGVATYPEYRRSGYVKTLILDSLKRMKEDRQIVSLLHPFDISFYRKFGWEILSEHKKATIEKINLQFLQAQPGFIKRYSKDHYHPDIEKVYCEYAKGYSGMLVREAKWWANSVYEDDNQIAVYYNQSQEAVGYILYNVQKKKMVVKEIAALNQEAKTGLWNFICQHDSMVESVSINLSYHDSFPYLLKNPNVKMEIEPYFMARLVDVEACLIKFPFLQENETIFIHLEDTFASWNNGSYLIGNGEIRAFKGKTGSQCVHPPKKGIQLTINSLSAILFGYKRPMELYEMGYLKGLESEVEKLEKIIPNNKTAFFDFF</sequence>
<dbReference type="InterPro" id="IPR051554">
    <property type="entry name" value="Acetyltransferase_Eis"/>
</dbReference>
<dbReference type="Pfam" id="PF17668">
    <property type="entry name" value="Acetyltransf_17"/>
    <property type="match status" value="1"/>
</dbReference>
<evidence type="ECO:0000259" key="1">
    <source>
        <dbReference type="PROSITE" id="PS51186"/>
    </source>
</evidence>
<dbReference type="SUPFAM" id="SSF55729">
    <property type="entry name" value="Acyl-CoA N-acyltransferases (Nat)"/>
    <property type="match status" value="1"/>
</dbReference>
<comment type="caution">
    <text evidence="2">The sequence shown here is derived from an EMBL/GenBank/DDBJ whole genome shotgun (WGS) entry which is preliminary data.</text>
</comment>
<proteinExistence type="predicted"/>
<dbReference type="Gene3D" id="3.40.630.30">
    <property type="match status" value="2"/>
</dbReference>
<name>A0ABT9XSV6_9BACI</name>
<accession>A0ABT9XSV6</accession>
<evidence type="ECO:0000313" key="2">
    <source>
        <dbReference type="EMBL" id="MDQ0198463.1"/>
    </source>
</evidence>
<dbReference type="PANTHER" id="PTHR37817">
    <property type="entry name" value="N-ACETYLTRANSFERASE EIS"/>
    <property type="match status" value="1"/>
</dbReference>
<dbReference type="Pfam" id="PF13527">
    <property type="entry name" value="Acetyltransf_9"/>
    <property type="match status" value="1"/>
</dbReference>
<evidence type="ECO:0000313" key="3">
    <source>
        <dbReference type="Proteomes" id="UP001224122"/>
    </source>
</evidence>